<evidence type="ECO:0000256" key="4">
    <source>
        <dbReference type="ARBA" id="ARBA00022737"/>
    </source>
</evidence>
<dbReference type="PROSITE" id="PS50092">
    <property type="entry name" value="TSP1"/>
    <property type="match status" value="1"/>
</dbReference>
<dbReference type="EMBL" id="JAIWYP010000003">
    <property type="protein sequence ID" value="KAH3854723.1"/>
    <property type="molecule type" value="Genomic_DNA"/>
</dbReference>
<reference evidence="6" key="1">
    <citation type="journal article" date="2019" name="bioRxiv">
        <title>The Genome of the Zebra Mussel, Dreissena polymorpha: A Resource for Invasive Species Research.</title>
        <authorList>
            <person name="McCartney M.A."/>
            <person name="Auch B."/>
            <person name="Kono T."/>
            <person name="Mallez S."/>
            <person name="Zhang Y."/>
            <person name="Obille A."/>
            <person name="Becker A."/>
            <person name="Abrahante J.E."/>
            <person name="Garbe J."/>
            <person name="Badalamenti J.P."/>
            <person name="Herman A."/>
            <person name="Mangelson H."/>
            <person name="Liachko I."/>
            <person name="Sullivan S."/>
            <person name="Sone E.D."/>
            <person name="Koren S."/>
            <person name="Silverstein K.A.T."/>
            <person name="Beckman K.B."/>
            <person name="Gohl D.M."/>
        </authorList>
    </citation>
    <scope>NUCLEOTIDE SEQUENCE</scope>
    <source>
        <strain evidence="6">Duluth1</strain>
        <tissue evidence="6">Whole animal</tissue>
    </source>
</reference>
<sequence>MWEVDGGYGPWSTWSACTLTCGTGSQSRTRACDSPIPEFNGDPCDGSDKDIGQCNTAPCPGRSLVL</sequence>
<dbReference type="SMART" id="SM00209">
    <property type="entry name" value="TSP1"/>
    <property type="match status" value="1"/>
</dbReference>
<proteinExistence type="predicted"/>
<evidence type="ECO:0000313" key="7">
    <source>
        <dbReference type="Proteomes" id="UP000828390"/>
    </source>
</evidence>
<keyword evidence="2" id="KW-0964">Secreted</keyword>
<evidence type="ECO:0000313" key="6">
    <source>
        <dbReference type="EMBL" id="KAH3854723.1"/>
    </source>
</evidence>
<dbReference type="Pfam" id="PF00090">
    <property type="entry name" value="TSP_1"/>
    <property type="match status" value="1"/>
</dbReference>
<dbReference type="InterPro" id="IPR000884">
    <property type="entry name" value="TSP1_rpt"/>
</dbReference>
<reference evidence="6" key="2">
    <citation type="submission" date="2020-11" db="EMBL/GenBank/DDBJ databases">
        <authorList>
            <person name="McCartney M.A."/>
            <person name="Auch B."/>
            <person name="Kono T."/>
            <person name="Mallez S."/>
            <person name="Becker A."/>
            <person name="Gohl D.M."/>
            <person name="Silverstein K.A.T."/>
            <person name="Koren S."/>
            <person name="Bechman K.B."/>
            <person name="Herman A."/>
            <person name="Abrahante J.E."/>
            <person name="Garbe J."/>
        </authorList>
    </citation>
    <scope>NUCLEOTIDE SEQUENCE</scope>
    <source>
        <strain evidence="6">Duluth1</strain>
        <tissue evidence="6">Whole animal</tissue>
    </source>
</reference>
<dbReference type="FunFam" id="2.20.100.10:FF:000007">
    <property type="entry name" value="Thrombospondin 1"/>
    <property type="match status" value="1"/>
</dbReference>
<protein>
    <submittedName>
        <fullName evidence="6">Uncharacterized protein</fullName>
    </submittedName>
</protein>
<keyword evidence="3" id="KW-0732">Signal</keyword>
<dbReference type="PRINTS" id="PR01705">
    <property type="entry name" value="TSP1REPEAT"/>
</dbReference>
<dbReference type="Proteomes" id="UP000828390">
    <property type="component" value="Unassembled WGS sequence"/>
</dbReference>
<evidence type="ECO:0000256" key="5">
    <source>
        <dbReference type="ARBA" id="ARBA00023157"/>
    </source>
</evidence>
<keyword evidence="4" id="KW-0677">Repeat</keyword>
<dbReference type="InterPro" id="IPR036383">
    <property type="entry name" value="TSP1_rpt_sf"/>
</dbReference>
<keyword evidence="7" id="KW-1185">Reference proteome</keyword>
<evidence type="ECO:0000256" key="3">
    <source>
        <dbReference type="ARBA" id="ARBA00022729"/>
    </source>
</evidence>
<dbReference type="SUPFAM" id="SSF82895">
    <property type="entry name" value="TSP-1 type 1 repeat"/>
    <property type="match status" value="1"/>
</dbReference>
<comment type="subcellular location">
    <subcellularLocation>
        <location evidence="1">Secreted</location>
    </subcellularLocation>
</comment>
<dbReference type="AlphaFoldDB" id="A0A9D4LAA4"/>
<evidence type="ECO:0000256" key="1">
    <source>
        <dbReference type="ARBA" id="ARBA00004613"/>
    </source>
</evidence>
<dbReference type="PANTHER" id="PTHR22906:SF43">
    <property type="entry name" value="PROPERDIN"/>
    <property type="match status" value="1"/>
</dbReference>
<organism evidence="6 7">
    <name type="scientific">Dreissena polymorpha</name>
    <name type="common">Zebra mussel</name>
    <name type="synonym">Mytilus polymorpha</name>
    <dbReference type="NCBI Taxonomy" id="45954"/>
    <lineage>
        <taxon>Eukaryota</taxon>
        <taxon>Metazoa</taxon>
        <taxon>Spiralia</taxon>
        <taxon>Lophotrochozoa</taxon>
        <taxon>Mollusca</taxon>
        <taxon>Bivalvia</taxon>
        <taxon>Autobranchia</taxon>
        <taxon>Heteroconchia</taxon>
        <taxon>Euheterodonta</taxon>
        <taxon>Imparidentia</taxon>
        <taxon>Neoheterodontei</taxon>
        <taxon>Myida</taxon>
        <taxon>Dreissenoidea</taxon>
        <taxon>Dreissenidae</taxon>
        <taxon>Dreissena</taxon>
    </lineage>
</organism>
<accession>A0A9D4LAA4</accession>
<name>A0A9D4LAA4_DREPO</name>
<dbReference type="InterPro" id="IPR052065">
    <property type="entry name" value="Compl_asym_regulator"/>
</dbReference>
<dbReference type="PANTHER" id="PTHR22906">
    <property type="entry name" value="PROPERDIN"/>
    <property type="match status" value="1"/>
</dbReference>
<dbReference type="Gene3D" id="2.20.100.10">
    <property type="entry name" value="Thrombospondin type-1 (TSP1) repeat"/>
    <property type="match status" value="1"/>
</dbReference>
<gene>
    <name evidence="6" type="ORF">DPMN_097272</name>
</gene>
<comment type="caution">
    <text evidence="6">The sequence shown here is derived from an EMBL/GenBank/DDBJ whole genome shotgun (WGS) entry which is preliminary data.</text>
</comment>
<keyword evidence="5" id="KW-1015">Disulfide bond</keyword>
<evidence type="ECO:0000256" key="2">
    <source>
        <dbReference type="ARBA" id="ARBA00022525"/>
    </source>
</evidence>